<dbReference type="Pfam" id="PF13519">
    <property type="entry name" value="VWA_2"/>
    <property type="match status" value="1"/>
</dbReference>
<dbReference type="InterPro" id="IPR002035">
    <property type="entry name" value="VWF_A"/>
</dbReference>
<evidence type="ECO:0000313" key="4">
    <source>
        <dbReference type="Proteomes" id="UP000035021"/>
    </source>
</evidence>
<dbReference type="InterPro" id="IPR036465">
    <property type="entry name" value="vWFA_dom_sf"/>
</dbReference>
<sequence>MTDEKGEVVTAGSRQSVDELTRKRALDIARKLALAEPTRQRRGRRSPGGTMRSMRYRGASDEIDLDATLLAIAGNPVPSDDDIIVREPVRTRRSIVLVVDISGSAKGEQIKTAAATVGAMVGELHRDDVAVVAFWSDAALVTALGERKSPNEVLNAILALPTQGLTNVAFALEVAAQQLSGVSPADGRVVLLSDCVHNAGPDPRDVASKLPRLDVLLDVSGESDQALGSEMALLGRGRCCLIRDHHDVAPALASMFA</sequence>
<evidence type="ECO:0000313" key="3">
    <source>
        <dbReference type="EMBL" id="GAC84731.1"/>
    </source>
</evidence>
<evidence type="ECO:0000259" key="2">
    <source>
        <dbReference type="PROSITE" id="PS50234"/>
    </source>
</evidence>
<dbReference type="Proteomes" id="UP000035021">
    <property type="component" value="Unassembled WGS sequence"/>
</dbReference>
<name>A0ABQ0IME1_9ACTN</name>
<comment type="caution">
    <text evidence="3">The sequence shown here is derived from an EMBL/GenBank/DDBJ whole genome shotgun (WGS) entry which is preliminary data.</text>
</comment>
<gene>
    <name evidence="3" type="ORF">GP2_025_00500</name>
</gene>
<feature type="region of interest" description="Disordered" evidence="1">
    <location>
        <begin position="36"/>
        <end position="57"/>
    </location>
</feature>
<protein>
    <recommendedName>
        <fullName evidence="2">VWFA domain-containing protein</fullName>
    </recommendedName>
</protein>
<dbReference type="SUPFAM" id="SSF53300">
    <property type="entry name" value="vWA-like"/>
    <property type="match status" value="1"/>
</dbReference>
<proteinExistence type="predicted"/>
<accession>A0ABQ0IME1</accession>
<organism evidence="3 4">
    <name type="scientific">Gordonia paraffinivorans NBRC 108238</name>
    <dbReference type="NCBI Taxonomy" id="1223543"/>
    <lineage>
        <taxon>Bacteria</taxon>
        <taxon>Bacillati</taxon>
        <taxon>Actinomycetota</taxon>
        <taxon>Actinomycetes</taxon>
        <taxon>Mycobacteriales</taxon>
        <taxon>Gordoniaceae</taxon>
        <taxon>Gordonia</taxon>
    </lineage>
</organism>
<dbReference type="EMBL" id="BAOQ01000025">
    <property type="protein sequence ID" value="GAC84731.1"/>
    <property type="molecule type" value="Genomic_DNA"/>
</dbReference>
<dbReference type="CDD" id="cd00198">
    <property type="entry name" value="vWFA"/>
    <property type="match status" value="1"/>
</dbReference>
<reference evidence="3 4" key="1">
    <citation type="submission" date="2013-02" db="EMBL/GenBank/DDBJ databases">
        <title>Whole genome shotgun sequence of Gordonia paraffinivorans NBRC 108238.</title>
        <authorList>
            <person name="Isaki-Nakamura S."/>
            <person name="Hosoyama A."/>
            <person name="Tsuchikane K."/>
            <person name="Ando Y."/>
            <person name="Baba S."/>
            <person name="Ohji S."/>
            <person name="Hamada M."/>
            <person name="Tamura T."/>
            <person name="Yamazoe A."/>
            <person name="Yamazaki S."/>
            <person name="Fujita N."/>
        </authorList>
    </citation>
    <scope>NUCLEOTIDE SEQUENCE [LARGE SCALE GENOMIC DNA]</scope>
    <source>
        <strain evidence="3 4">NBRC 108238</strain>
    </source>
</reference>
<dbReference type="RefSeq" id="WP_006900959.1">
    <property type="nucleotide sequence ID" value="NZ_BAOQ01000025.1"/>
</dbReference>
<dbReference type="PROSITE" id="PS50234">
    <property type="entry name" value="VWFA"/>
    <property type="match status" value="1"/>
</dbReference>
<evidence type="ECO:0000256" key="1">
    <source>
        <dbReference type="SAM" id="MobiDB-lite"/>
    </source>
</evidence>
<feature type="domain" description="VWFA" evidence="2">
    <location>
        <begin position="94"/>
        <end position="221"/>
    </location>
</feature>
<dbReference type="SMART" id="SM00327">
    <property type="entry name" value="VWA"/>
    <property type="match status" value="1"/>
</dbReference>
<keyword evidence="4" id="KW-1185">Reference proteome</keyword>
<dbReference type="Gene3D" id="3.40.50.410">
    <property type="entry name" value="von Willebrand factor, type A domain"/>
    <property type="match status" value="1"/>
</dbReference>